<comment type="caution">
    <text evidence="2">The sequence shown here is derived from an EMBL/GenBank/DDBJ whole genome shotgun (WGS) entry which is preliminary data.</text>
</comment>
<protein>
    <submittedName>
        <fullName evidence="2">Uncharacterized protein</fullName>
    </submittedName>
</protein>
<feature type="transmembrane region" description="Helical" evidence="1">
    <location>
        <begin position="12"/>
        <end position="37"/>
    </location>
</feature>
<reference evidence="2" key="2">
    <citation type="submission" date="2023-06" db="EMBL/GenBank/DDBJ databases">
        <authorList>
            <consortium name="Lawrence Berkeley National Laboratory"/>
            <person name="Haridas S."/>
            <person name="Hensen N."/>
            <person name="Bonometti L."/>
            <person name="Westerberg I."/>
            <person name="Brannstrom I.O."/>
            <person name="Guillou S."/>
            <person name="Cros-Aarteil S."/>
            <person name="Calhoun S."/>
            <person name="Kuo A."/>
            <person name="Mondo S."/>
            <person name="Pangilinan J."/>
            <person name="Riley R."/>
            <person name="Labutti K."/>
            <person name="Andreopoulos B."/>
            <person name="Lipzen A."/>
            <person name="Chen C."/>
            <person name="Yanf M."/>
            <person name="Daum C."/>
            <person name="Ng V."/>
            <person name="Clum A."/>
            <person name="Steindorff A."/>
            <person name="Ohm R."/>
            <person name="Martin F."/>
            <person name="Silar P."/>
            <person name="Natvig D."/>
            <person name="Lalanne C."/>
            <person name="Gautier V."/>
            <person name="Ament-Velasquez S.L."/>
            <person name="Kruys A."/>
            <person name="Hutchinson M.I."/>
            <person name="Powell A.J."/>
            <person name="Barry K."/>
            <person name="Miller A.N."/>
            <person name="Grigoriev I.V."/>
            <person name="Debuchy R."/>
            <person name="Gladieux P."/>
            <person name="Thoren M.H."/>
            <person name="Johannesson H."/>
        </authorList>
    </citation>
    <scope>NUCLEOTIDE SEQUENCE</scope>
    <source>
        <strain evidence="2">CBS 560.94</strain>
    </source>
</reference>
<gene>
    <name evidence="2" type="ORF">B0H65DRAFT_167382</name>
</gene>
<proteinExistence type="predicted"/>
<evidence type="ECO:0000313" key="2">
    <source>
        <dbReference type="EMBL" id="KAK3348161.1"/>
    </source>
</evidence>
<feature type="transmembrane region" description="Helical" evidence="1">
    <location>
        <begin position="57"/>
        <end position="79"/>
    </location>
</feature>
<dbReference type="EMBL" id="JAUEPP010000003">
    <property type="protein sequence ID" value="KAK3348161.1"/>
    <property type="molecule type" value="Genomic_DNA"/>
</dbReference>
<dbReference type="GeneID" id="87858476"/>
<evidence type="ECO:0000256" key="1">
    <source>
        <dbReference type="SAM" id="Phobius"/>
    </source>
</evidence>
<reference evidence="2" key="1">
    <citation type="journal article" date="2023" name="Mol. Phylogenet. Evol.">
        <title>Genome-scale phylogeny and comparative genomics of the fungal order Sordariales.</title>
        <authorList>
            <person name="Hensen N."/>
            <person name="Bonometti L."/>
            <person name="Westerberg I."/>
            <person name="Brannstrom I.O."/>
            <person name="Guillou S."/>
            <person name="Cros-Aarteil S."/>
            <person name="Calhoun S."/>
            <person name="Haridas S."/>
            <person name="Kuo A."/>
            <person name="Mondo S."/>
            <person name="Pangilinan J."/>
            <person name="Riley R."/>
            <person name="LaButti K."/>
            <person name="Andreopoulos B."/>
            <person name="Lipzen A."/>
            <person name="Chen C."/>
            <person name="Yan M."/>
            <person name="Daum C."/>
            <person name="Ng V."/>
            <person name="Clum A."/>
            <person name="Steindorff A."/>
            <person name="Ohm R.A."/>
            <person name="Martin F."/>
            <person name="Silar P."/>
            <person name="Natvig D.O."/>
            <person name="Lalanne C."/>
            <person name="Gautier V."/>
            <person name="Ament-Velasquez S.L."/>
            <person name="Kruys A."/>
            <person name="Hutchinson M.I."/>
            <person name="Powell A.J."/>
            <person name="Barry K."/>
            <person name="Miller A.N."/>
            <person name="Grigoriev I.V."/>
            <person name="Debuchy R."/>
            <person name="Gladieux P."/>
            <person name="Hiltunen Thoren M."/>
            <person name="Johannesson H."/>
        </authorList>
    </citation>
    <scope>NUCLEOTIDE SEQUENCE</scope>
    <source>
        <strain evidence="2">CBS 560.94</strain>
    </source>
</reference>
<keyword evidence="1" id="KW-1133">Transmembrane helix</keyword>
<dbReference type="RefSeq" id="XP_062683243.1">
    <property type="nucleotide sequence ID" value="XM_062821322.1"/>
</dbReference>
<dbReference type="AlphaFoldDB" id="A0AAE0JI93"/>
<dbReference type="Proteomes" id="UP001278500">
    <property type="component" value="Unassembled WGS sequence"/>
</dbReference>
<organism evidence="2 3">
    <name type="scientific">Neurospora tetraspora</name>
    <dbReference type="NCBI Taxonomy" id="94610"/>
    <lineage>
        <taxon>Eukaryota</taxon>
        <taxon>Fungi</taxon>
        <taxon>Dikarya</taxon>
        <taxon>Ascomycota</taxon>
        <taxon>Pezizomycotina</taxon>
        <taxon>Sordariomycetes</taxon>
        <taxon>Sordariomycetidae</taxon>
        <taxon>Sordariales</taxon>
        <taxon>Sordariaceae</taxon>
        <taxon>Neurospora</taxon>
    </lineage>
</organism>
<keyword evidence="3" id="KW-1185">Reference proteome</keyword>
<evidence type="ECO:0000313" key="3">
    <source>
        <dbReference type="Proteomes" id="UP001278500"/>
    </source>
</evidence>
<name>A0AAE0JI93_9PEZI</name>
<accession>A0AAE0JI93</accession>
<sequence length="88" mass="9591">MQVGELFKMLMSLSGSISLLEASMSFLYIPVWSGLVWVRLSTTNYVFPSPSHVEDPFVLSSVGMFDVVTVVAAFSVSALRCRSPLLGT</sequence>
<keyword evidence="1" id="KW-0812">Transmembrane</keyword>
<keyword evidence="1" id="KW-0472">Membrane</keyword>